<gene>
    <name evidence="8" type="ORF">RM705_03110</name>
</gene>
<dbReference type="PROSITE" id="PS50850">
    <property type="entry name" value="MFS"/>
    <property type="match status" value="1"/>
</dbReference>
<feature type="compositionally biased region" description="Basic and acidic residues" evidence="5">
    <location>
        <begin position="1"/>
        <end position="12"/>
    </location>
</feature>
<dbReference type="EMBL" id="JAVRFA010000002">
    <property type="protein sequence ID" value="MDT0393700.1"/>
    <property type="molecule type" value="Genomic_DNA"/>
</dbReference>
<dbReference type="PANTHER" id="PTHR23508">
    <property type="entry name" value="CARBOXYLIC ACID TRANSPORTER PROTEIN HOMOLOG"/>
    <property type="match status" value="1"/>
</dbReference>
<evidence type="ECO:0000256" key="3">
    <source>
        <dbReference type="ARBA" id="ARBA00022989"/>
    </source>
</evidence>
<feature type="transmembrane region" description="Helical" evidence="6">
    <location>
        <begin position="412"/>
        <end position="436"/>
    </location>
</feature>
<dbReference type="InterPro" id="IPR020846">
    <property type="entry name" value="MFS_dom"/>
</dbReference>
<evidence type="ECO:0000313" key="9">
    <source>
        <dbReference type="Proteomes" id="UP001183881"/>
    </source>
</evidence>
<evidence type="ECO:0000256" key="2">
    <source>
        <dbReference type="ARBA" id="ARBA00022692"/>
    </source>
</evidence>
<feature type="region of interest" description="Disordered" evidence="5">
    <location>
        <begin position="1"/>
        <end position="31"/>
    </location>
</feature>
<keyword evidence="3 6" id="KW-1133">Transmembrane helix</keyword>
<keyword evidence="9" id="KW-1185">Reference proteome</keyword>
<comment type="subcellular location">
    <subcellularLocation>
        <location evidence="1">Cell membrane</location>
        <topology evidence="1">Multi-pass membrane protein</topology>
    </subcellularLocation>
</comment>
<dbReference type="Pfam" id="PF07690">
    <property type="entry name" value="MFS_1"/>
    <property type="match status" value="1"/>
</dbReference>
<feature type="transmembrane region" description="Helical" evidence="6">
    <location>
        <begin position="180"/>
        <end position="202"/>
    </location>
</feature>
<feature type="domain" description="Major facilitator superfamily (MFS) profile" evidence="7">
    <location>
        <begin position="56"/>
        <end position="439"/>
    </location>
</feature>
<feature type="transmembrane region" description="Helical" evidence="6">
    <location>
        <begin position="325"/>
        <end position="345"/>
    </location>
</feature>
<feature type="transmembrane region" description="Helical" evidence="6">
    <location>
        <begin position="351"/>
        <end position="374"/>
    </location>
</feature>
<feature type="transmembrane region" description="Helical" evidence="6">
    <location>
        <begin position="145"/>
        <end position="168"/>
    </location>
</feature>
<feature type="transmembrane region" description="Helical" evidence="6">
    <location>
        <begin position="296"/>
        <end position="318"/>
    </location>
</feature>
<dbReference type="InterPro" id="IPR011701">
    <property type="entry name" value="MFS"/>
</dbReference>
<reference evidence="9" key="1">
    <citation type="submission" date="2023-07" db="EMBL/GenBank/DDBJ databases">
        <title>30 novel species of actinomycetes from the DSMZ collection.</title>
        <authorList>
            <person name="Nouioui I."/>
        </authorList>
    </citation>
    <scope>NUCLEOTIDE SEQUENCE [LARGE SCALE GENOMIC DNA]</scope>
    <source>
        <strain evidence="9">DSM 41636</strain>
    </source>
</reference>
<evidence type="ECO:0000313" key="8">
    <source>
        <dbReference type="EMBL" id="MDT0393700.1"/>
    </source>
</evidence>
<proteinExistence type="predicted"/>
<dbReference type="InterPro" id="IPR036259">
    <property type="entry name" value="MFS_trans_sf"/>
</dbReference>
<evidence type="ECO:0000256" key="4">
    <source>
        <dbReference type="ARBA" id="ARBA00023136"/>
    </source>
</evidence>
<dbReference type="Proteomes" id="UP001183881">
    <property type="component" value="Unassembled WGS sequence"/>
</dbReference>
<accession>A0ABU2PNG8</accession>
<name>A0ABU2PNG8_9ACTN</name>
<feature type="transmembrane region" description="Helical" evidence="6">
    <location>
        <begin position="93"/>
        <end position="113"/>
    </location>
</feature>
<dbReference type="RefSeq" id="WP_311641137.1">
    <property type="nucleotide sequence ID" value="NZ_JAVRFA010000002.1"/>
</dbReference>
<feature type="transmembrane region" description="Helical" evidence="6">
    <location>
        <begin position="259"/>
        <end position="281"/>
    </location>
</feature>
<evidence type="ECO:0000259" key="7">
    <source>
        <dbReference type="PROSITE" id="PS50850"/>
    </source>
</evidence>
<evidence type="ECO:0000256" key="1">
    <source>
        <dbReference type="ARBA" id="ARBA00004651"/>
    </source>
</evidence>
<organism evidence="8 9">
    <name type="scientific">Streptomyces edwardsiae</name>
    <dbReference type="NCBI Taxonomy" id="3075527"/>
    <lineage>
        <taxon>Bacteria</taxon>
        <taxon>Bacillati</taxon>
        <taxon>Actinomycetota</taxon>
        <taxon>Actinomycetes</taxon>
        <taxon>Kitasatosporales</taxon>
        <taxon>Streptomycetaceae</taxon>
        <taxon>Streptomyces</taxon>
    </lineage>
</organism>
<sequence>MRQHRAGAEKAQYHPHAGKTNNSDSGELPKDGARTMQTLEATVREKEKVTRPQFLAWLTAFAGWLFDYYEIALMTFLIVPIAADFGLSSQQTALLLSLQLLGIAVGGVVFGYLGDRIGRRRVLMITIVIFGVFTLARAFVTDYNMLVACGILAAIGLGGEFGVGQSLVSEAMPASKRGWWGAALYSGVGLGLALAALVGGYLLPAIGWRWVFAVSCLPILLAILARFAVPESDEWEAQSRGERVATDWKLVRSKLFLKPFFLCLTACAIEFFAFYGVAALLPKYLIEVQGFSFGKAAWWTVTVGLSIFLGSVTCGFLADRIGRRLTWCVMASIAAIGSVLLGIVLKTDAQGFLSLPPIFIMYFGTGVAAAFGLVFSEQFPTRVRSLGVGSSLQLGRGLSFFPPLIAAAVYPVYGYAILVFSGAALFAILAVLGWAFKEGRGRAMADIEADFVTS</sequence>
<evidence type="ECO:0000256" key="5">
    <source>
        <dbReference type="SAM" id="MobiDB-lite"/>
    </source>
</evidence>
<dbReference type="PANTHER" id="PTHR23508:SF10">
    <property type="entry name" value="CARBOXYLIC ACID TRANSPORTER PROTEIN HOMOLOG"/>
    <property type="match status" value="1"/>
</dbReference>
<protein>
    <submittedName>
        <fullName evidence="8">MFS transporter</fullName>
    </submittedName>
</protein>
<comment type="caution">
    <text evidence="8">The sequence shown here is derived from an EMBL/GenBank/DDBJ whole genome shotgun (WGS) entry which is preliminary data.</text>
</comment>
<evidence type="ECO:0000256" key="6">
    <source>
        <dbReference type="SAM" id="Phobius"/>
    </source>
</evidence>
<feature type="transmembrane region" description="Helical" evidence="6">
    <location>
        <begin position="386"/>
        <end position="406"/>
    </location>
</feature>
<dbReference type="Gene3D" id="1.20.1250.20">
    <property type="entry name" value="MFS general substrate transporter like domains"/>
    <property type="match status" value="2"/>
</dbReference>
<dbReference type="SUPFAM" id="SSF103473">
    <property type="entry name" value="MFS general substrate transporter"/>
    <property type="match status" value="1"/>
</dbReference>
<feature type="transmembrane region" description="Helical" evidence="6">
    <location>
        <begin position="54"/>
        <end position="81"/>
    </location>
</feature>
<keyword evidence="4 6" id="KW-0472">Membrane</keyword>
<keyword evidence="2 6" id="KW-0812">Transmembrane</keyword>
<feature type="transmembrane region" description="Helical" evidence="6">
    <location>
        <begin position="208"/>
        <end position="229"/>
    </location>
</feature>
<feature type="transmembrane region" description="Helical" evidence="6">
    <location>
        <begin position="122"/>
        <end position="139"/>
    </location>
</feature>